<dbReference type="Pfam" id="PF19248">
    <property type="entry name" value="DUF5896"/>
    <property type="match status" value="1"/>
</dbReference>
<keyword evidence="2" id="KW-1185">Reference proteome</keyword>
<evidence type="ECO:0000313" key="2">
    <source>
        <dbReference type="Proteomes" id="UP000232615"/>
    </source>
</evidence>
<dbReference type="InterPro" id="IPR045415">
    <property type="entry name" value="DUF5896"/>
</dbReference>
<organism evidence="1 2">
    <name type="scientific">Tunisvirus fontaine2</name>
    <dbReference type="NCBI Taxonomy" id="1421067"/>
    <lineage>
        <taxon>Viruses</taxon>
        <taxon>Varidnaviria</taxon>
        <taxon>Bamfordvirae</taxon>
        <taxon>Nucleocytoviricota</taxon>
        <taxon>Megaviricetes</taxon>
        <taxon>Pimascovirales</taxon>
        <taxon>Pimascovirales incertae sedis</taxon>
        <taxon>Marseilleviridae</taxon>
        <taxon>Losannavirus</taxon>
        <taxon>Losannavirus tunisense</taxon>
    </lineage>
</organism>
<dbReference type="Proteomes" id="UP000232615">
    <property type="component" value="Segment"/>
</dbReference>
<reference evidence="1 2" key="1">
    <citation type="journal article" date="2014" name="Arch. Virol.">
        <title>Complete genome sequence of Tunisvirus, a new member of the proposed family Marseilleviridae.</title>
        <authorList>
            <person name="Aherfi S."/>
            <person name="Boughalmi M."/>
            <person name="Pagnier I."/>
            <person name="Fournous G."/>
            <person name="La Scola B."/>
            <person name="Raoult D."/>
            <person name="Colson P."/>
        </authorList>
    </citation>
    <scope>NUCLEOTIDE SEQUENCE [LARGE SCALE GENOMIC DNA]</scope>
    <source>
        <strain evidence="1 2">U484</strain>
    </source>
</reference>
<evidence type="ECO:0000313" key="1">
    <source>
        <dbReference type="EMBL" id="AHC55062.1"/>
    </source>
</evidence>
<sequence>MFEFLEKGELVSLALQDEDALRFAKRRVAKEKIAGERIREFWRKRSTNYKHRDEKLPREEQLQLIKKFVTCPFHSPKRYMLCRTITDTVNLLRIKGTNVRSCTIYDECEYKIMKFHLVPCNKEKTFIVELPESLPIVIVFYRVLFVEFDADDIAGVQQKGEYIAGDARRKFLGEKYQFRHECSTKVIVRSGSIYPSYFFGIKR</sequence>
<gene>
    <name evidence="1" type="ORF">TNS_ORF344</name>
</gene>
<protein>
    <submittedName>
        <fullName evidence="1">Uncharacterized protein</fullName>
    </submittedName>
</protein>
<proteinExistence type="predicted"/>
<name>V9SH12_9VIRU</name>
<accession>V9SH12</accession>
<dbReference type="EMBL" id="KF483846">
    <property type="protein sequence ID" value="AHC55062.1"/>
    <property type="molecule type" value="Genomic_DNA"/>
</dbReference>